<dbReference type="InterPro" id="IPR001680">
    <property type="entry name" value="WD40_rpt"/>
</dbReference>
<feature type="repeat" description="WD" evidence="5">
    <location>
        <begin position="162"/>
        <end position="203"/>
    </location>
</feature>
<dbReference type="CDD" id="cd00200">
    <property type="entry name" value="WD40"/>
    <property type="match status" value="1"/>
</dbReference>
<comment type="caution">
    <text evidence="8">The sequence shown here is derived from an EMBL/GenBank/DDBJ whole genome shotgun (WGS) entry which is preliminary data.</text>
</comment>
<dbReference type="InterPro" id="IPR036322">
    <property type="entry name" value="WD40_repeat_dom_sf"/>
</dbReference>
<evidence type="ECO:0000313" key="9">
    <source>
        <dbReference type="Proteomes" id="UP001521785"/>
    </source>
</evidence>
<feature type="compositionally biased region" description="Low complexity" evidence="7">
    <location>
        <begin position="508"/>
        <end position="524"/>
    </location>
</feature>
<dbReference type="PRINTS" id="PR00320">
    <property type="entry name" value="GPROTEINBRPT"/>
</dbReference>
<dbReference type="PANTHER" id="PTHR22836">
    <property type="entry name" value="WD40 REPEAT PROTEIN"/>
    <property type="match status" value="1"/>
</dbReference>
<feature type="repeat" description="WD" evidence="5">
    <location>
        <begin position="289"/>
        <end position="321"/>
    </location>
</feature>
<sequence length="662" mass="71766">MSEYHQYDGPPRPRPKRAVTDYGSTTVQWMRNRRPRYKNVPFPEVERPSASYIVDMAPPAARITNAAESIPAKALHSSLNKVKHPINVVKWTPEGRRLLTGSTSGEFTLWNGMGFNFETIMQAHESAIRGVAYTHTDDWLLSADQTGIIKYWQTNFNNVKEIQAHTEAIRGLAIAPTDSKFVTAADDTTLKIWDFASSAEESTLNGHGWEVRTVDWHPTKGLLCSGSKDHTVKLWDPRTGRCLSTLHGHKNPIAKTLFEPVLGNMMATCARDHTARIFDLRMMRDVLLLRGHEKDVTTISWHPMHKNLLSTGGVDGSIFHWLLDEQNAPAGVAPTTSPYDMADPQNAPAQTIYPAHKVQYAHDFTVWTLDWHPLGHILASGSNDRVTRFWARPRPGDSTWVSDRYHIGTAAAEAQGTYDRRDGRRQLRDEEEQEAEDEAEGLVDQKMPSKNPASLLPPGLTLPGLNTSPDGTSSILPGIGGGIPPPPAGMQIPPPPPGAGFPPPGFPPHGMDPSRLAQLIASGALPPPPIPNANNPSGQPPPFPFPPPGMPGAPPPIPPPGMNPNGPPPPFPFPPPGMNLPGGLPGMNTSGPPPPPPNFAFPPGGLPGLPQGMPHPGQGNTPPNGGPVGGAAAAFERRRIPLPSQQDSLKAEMRKGNYRKAR</sequence>
<evidence type="ECO:0000313" key="8">
    <source>
        <dbReference type="EMBL" id="KAL1605098.1"/>
    </source>
</evidence>
<feature type="compositionally biased region" description="Pro residues" evidence="7">
    <location>
        <begin position="483"/>
        <end position="507"/>
    </location>
</feature>
<comment type="subcellular location">
    <subcellularLocation>
        <location evidence="6">Nucleus</location>
    </subcellularLocation>
</comment>
<comment type="function">
    <text evidence="3">Required for 3'-end cleavage and polyadenylation of pre-mRNAs. Also involved in chromosome segregation where it has a role in chromosome attachment to the mitotic spindle.</text>
</comment>
<dbReference type="InterPro" id="IPR020472">
    <property type="entry name" value="WD40_PAC1"/>
</dbReference>
<dbReference type="Proteomes" id="UP001521785">
    <property type="component" value="Unassembled WGS sequence"/>
</dbReference>
<feature type="compositionally biased region" description="Low complexity" evidence="7">
    <location>
        <begin position="579"/>
        <end position="590"/>
    </location>
</feature>
<dbReference type="InterPro" id="IPR015943">
    <property type="entry name" value="WD40/YVTN_repeat-like_dom_sf"/>
</dbReference>
<feature type="repeat" description="WD" evidence="5">
    <location>
        <begin position="79"/>
        <end position="111"/>
    </location>
</feature>
<feature type="compositionally biased region" description="Pro residues" evidence="7">
    <location>
        <begin position="538"/>
        <end position="578"/>
    </location>
</feature>
<dbReference type="PROSITE" id="PS50082">
    <property type="entry name" value="WD_REPEATS_2"/>
    <property type="match status" value="6"/>
</dbReference>
<dbReference type="PROSITE" id="PS50294">
    <property type="entry name" value="WD_REPEATS_REGION"/>
    <property type="match status" value="4"/>
</dbReference>
<keyword evidence="9" id="KW-1185">Reference proteome</keyword>
<dbReference type="Pfam" id="PF00400">
    <property type="entry name" value="WD40"/>
    <property type="match status" value="6"/>
</dbReference>
<feature type="compositionally biased region" description="Pro residues" evidence="7">
    <location>
        <begin position="591"/>
        <end position="600"/>
    </location>
</feature>
<evidence type="ECO:0000256" key="2">
    <source>
        <dbReference type="ARBA" id="ARBA00022737"/>
    </source>
</evidence>
<organism evidence="8 9">
    <name type="scientific">Paraconiothyrium brasiliense</name>
    <dbReference type="NCBI Taxonomy" id="300254"/>
    <lineage>
        <taxon>Eukaryota</taxon>
        <taxon>Fungi</taxon>
        <taxon>Dikarya</taxon>
        <taxon>Ascomycota</taxon>
        <taxon>Pezizomycotina</taxon>
        <taxon>Dothideomycetes</taxon>
        <taxon>Pleosporomycetidae</taxon>
        <taxon>Pleosporales</taxon>
        <taxon>Massarineae</taxon>
        <taxon>Didymosphaeriaceae</taxon>
        <taxon>Paraconiothyrium</taxon>
    </lineage>
</organism>
<protein>
    <recommendedName>
        <fullName evidence="4 6">Polyadenylation factor subunit 2</fullName>
    </recommendedName>
</protein>
<feature type="region of interest" description="Disordered" evidence="7">
    <location>
        <begin position="1"/>
        <end position="23"/>
    </location>
</feature>
<evidence type="ECO:0000256" key="6">
    <source>
        <dbReference type="RuleBase" id="RU369034"/>
    </source>
</evidence>
<dbReference type="InterPro" id="IPR045245">
    <property type="entry name" value="Pfs2-like"/>
</dbReference>
<evidence type="ECO:0000256" key="4">
    <source>
        <dbReference type="ARBA" id="ARBA00026154"/>
    </source>
</evidence>
<accession>A0ABR3RLN7</accession>
<feature type="repeat" description="WD" evidence="5">
    <location>
        <begin position="204"/>
        <end position="245"/>
    </location>
</feature>
<feature type="repeat" description="WD" evidence="5">
    <location>
        <begin position="359"/>
        <end position="390"/>
    </location>
</feature>
<feature type="compositionally biased region" description="Low complexity" evidence="7">
    <location>
        <begin position="608"/>
        <end position="623"/>
    </location>
</feature>
<feature type="compositionally biased region" description="Acidic residues" evidence="7">
    <location>
        <begin position="429"/>
        <end position="441"/>
    </location>
</feature>
<feature type="region of interest" description="Disordered" evidence="7">
    <location>
        <begin position="411"/>
        <end position="662"/>
    </location>
</feature>
<gene>
    <name evidence="8" type="primary">PFS2</name>
    <name evidence="8" type="ORF">SLS60_004641</name>
</gene>
<feature type="compositionally biased region" description="Low complexity" evidence="7">
    <location>
        <begin position="452"/>
        <end position="469"/>
    </location>
</feature>
<evidence type="ECO:0000256" key="7">
    <source>
        <dbReference type="SAM" id="MobiDB-lite"/>
    </source>
</evidence>
<name>A0ABR3RLN7_9PLEO</name>
<dbReference type="EMBL" id="JAKJXO020000005">
    <property type="protein sequence ID" value="KAL1605098.1"/>
    <property type="molecule type" value="Genomic_DNA"/>
</dbReference>
<feature type="compositionally biased region" description="Basic and acidic residues" evidence="7">
    <location>
        <begin position="418"/>
        <end position="428"/>
    </location>
</feature>
<feature type="repeat" description="WD" evidence="5">
    <location>
        <begin position="121"/>
        <end position="153"/>
    </location>
</feature>
<dbReference type="SUPFAM" id="SSF50978">
    <property type="entry name" value="WD40 repeat-like"/>
    <property type="match status" value="1"/>
</dbReference>
<evidence type="ECO:0000256" key="5">
    <source>
        <dbReference type="PROSITE-ProRule" id="PRU00221"/>
    </source>
</evidence>
<dbReference type="SMART" id="SM00320">
    <property type="entry name" value="WD40"/>
    <property type="match status" value="7"/>
</dbReference>
<keyword evidence="2" id="KW-0677">Repeat</keyword>
<evidence type="ECO:0000256" key="3">
    <source>
        <dbReference type="ARBA" id="ARBA00025498"/>
    </source>
</evidence>
<dbReference type="Gene3D" id="2.130.10.10">
    <property type="entry name" value="YVTN repeat-like/Quinoprotein amine dehydrogenase"/>
    <property type="match status" value="2"/>
</dbReference>
<keyword evidence="1 5" id="KW-0853">WD repeat</keyword>
<evidence type="ECO:0000256" key="1">
    <source>
        <dbReference type="ARBA" id="ARBA00022574"/>
    </source>
</evidence>
<dbReference type="PANTHER" id="PTHR22836:SF0">
    <property type="entry name" value="PRE-MRNA 3' END PROCESSING PROTEIN WDR33"/>
    <property type="match status" value="1"/>
</dbReference>
<keyword evidence="6" id="KW-0539">Nucleus</keyword>
<keyword evidence="6" id="KW-0507">mRNA processing</keyword>
<reference evidence="8 9" key="1">
    <citation type="submission" date="2024-02" db="EMBL/GenBank/DDBJ databases">
        <title>De novo assembly and annotation of 12 fungi associated with fruit tree decline syndrome in Ontario, Canada.</title>
        <authorList>
            <person name="Sulman M."/>
            <person name="Ellouze W."/>
            <person name="Ilyukhin E."/>
        </authorList>
    </citation>
    <scope>NUCLEOTIDE SEQUENCE [LARGE SCALE GENOMIC DNA]</scope>
    <source>
        <strain evidence="8 9">M42-189</strain>
    </source>
</reference>
<proteinExistence type="predicted"/>